<evidence type="ECO:0000256" key="6">
    <source>
        <dbReference type="SAM" id="SignalP"/>
    </source>
</evidence>
<dbReference type="PANTHER" id="PTHR43806:SF11">
    <property type="entry name" value="CEREVISIN-RELATED"/>
    <property type="match status" value="1"/>
</dbReference>
<dbReference type="Gene3D" id="3.40.50.200">
    <property type="entry name" value="Peptidase S8/S53 domain"/>
    <property type="match status" value="1"/>
</dbReference>
<dbReference type="InterPro" id="IPR036116">
    <property type="entry name" value="FN3_sf"/>
</dbReference>
<dbReference type="InterPro" id="IPR013783">
    <property type="entry name" value="Ig-like_fold"/>
</dbReference>
<dbReference type="SMART" id="SM00060">
    <property type="entry name" value="FN3"/>
    <property type="match status" value="2"/>
</dbReference>
<dbReference type="PRINTS" id="PR00723">
    <property type="entry name" value="SUBTILISIN"/>
</dbReference>
<evidence type="ECO:0000259" key="7">
    <source>
        <dbReference type="PROSITE" id="PS50093"/>
    </source>
</evidence>
<dbReference type="EMBL" id="JAGETV010000009">
    <property type="protein sequence ID" value="MBO1927279.1"/>
    <property type="molecule type" value="Genomic_DNA"/>
</dbReference>
<dbReference type="PROSITE" id="PS50853">
    <property type="entry name" value="FN3"/>
    <property type="match status" value="1"/>
</dbReference>
<dbReference type="Proteomes" id="UP000664835">
    <property type="component" value="Unassembled WGS sequence"/>
</dbReference>
<feature type="signal peptide" evidence="6">
    <location>
        <begin position="1"/>
        <end position="31"/>
    </location>
</feature>
<keyword evidence="4 5" id="KW-0720">Serine protease</keyword>
<dbReference type="InterPro" id="IPR034054">
    <property type="entry name" value="Pep_S8_PrcA"/>
</dbReference>
<evidence type="ECO:0000313" key="10">
    <source>
        <dbReference type="Proteomes" id="UP000664835"/>
    </source>
</evidence>
<name>A0ABS3Q5L7_9GAMM</name>
<feature type="active site" description="Charge relay system" evidence="5">
    <location>
        <position position="149"/>
    </location>
</feature>
<evidence type="ECO:0000259" key="8">
    <source>
        <dbReference type="PROSITE" id="PS50853"/>
    </source>
</evidence>
<dbReference type="InterPro" id="IPR003961">
    <property type="entry name" value="FN3_dom"/>
</dbReference>
<keyword evidence="3 5" id="KW-0378">Hydrolase</keyword>
<dbReference type="InterPro" id="IPR050131">
    <property type="entry name" value="Peptidase_S8_subtilisin-like"/>
</dbReference>
<dbReference type="InterPro" id="IPR015500">
    <property type="entry name" value="Peptidase_S8_subtilisin-rel"/>
</dbReference>
<dbReference type="InterPro" id="IPR000601">
    <property type="entry name" value="PKD_dom"/>
</dbReference>
<keyword evidence="6" id="KW-0732">Signal</keyword>
<dbReference type="SUPFAM" id="SSF52743">
    <property type="entry name" value="Subtilisin-like"/>
    <property type="match status" value="1"/>
</dbReference>
<feature type="domain" description="Fibronectin type-III" evidence="8">
    <location>
        <begin position="687"/>
        <end position="773"/>
    </location>
</feature>
<dbReference type="SMART" id="SM00089">
    <property type="entry name" value="PKD"/>
    <property type="match status" value="2"/>
</dbReference>
<accession>A0ABS3Q5L7</accession>
<dbReference type="RefSeq" id="WP_208149030.1">
    <property type="nucleotide sequence ID" value="NZ_JAGETV010000009.1"/>
</dbReference>
<dbReference type="PROSITE" id="PS00138">
    <property type="entry name" value="SUBTILASE_SER"/>
    <property type="match status" value="1"/>
</dbReference>
<sequence>MYTPDHNANYWLKIFASIFFITSLFATSALAESVQPGTVIYKTLEGQDAKDLKAFNALLHSQGLVSERTLDGSGITIATFDHPGREIAVANILKHSGYVEFAEADFAFAPTLEPNDNFFDLQWHHQNINSPLAWDATTGSNSVLVAVCDTGFDTDHPDLQNNLRLDLAYNAQENNTYIEDVAGHGTGTAGTLGAVGNNSIGVAGVNWDVDIIPVRIAISDSNSSAYISTMATCIEYAADKGARVVNLSYGGIESATINAAAQYLRDSNGLLFMSAGNSGNEYPSYPDYVSFVGVGATDQNNLKADFSDWGNYVDITAPGVDIATTYLNGEYIYYSGTSFSSPVTAGVAALMVAANPSLTPNEIEQGLFSSAVDLGVAGDDNVYGHGLVNASGAVQYAMNVATVFPPTAVITTNQDSLPFGSTFEFSAANSTDTDGSIVDYQWSFGDGTSAETATVEHTYATSGAYQVNLTVTDNDGLSDSASVIVQVTNEIPSVQIQASTQSGLAPLEVNFTSNGTADSDGTIENYSWDFGDGNTASGSSANHIYQNAGQYLATLTVTDNGGAQNSASLSIEVIDPYQIIAPSNLSAEVTEQTVTLVWQDNSNNESAFVIERAMKVRGKYTFEVIAEQPSDSTSFIDENLELGTYQYRVTARNAYDSSSTDAILVKVEILATDPTPEPPPVPATLLAPSNLTASTNGTLVTLNWSDNSDNETGFIIQRSEKVRGSTSVATFEVETNATEFIDNPGVGSFSYQVQAYNNEESSDFSNSVSVRLK</sequence>
<proteinExistence type="inferred from homology"/>
<dbReference type="SUPFAM" id="SSF49299">
    <property type="entry name" value="PKD domain"/>
    <property type="match status" value="2"/>
</dbReference>
<dbReference type="PROSITE" id="PS51892">
    <property type="entry name" value="SUBTILASE"/>
    <property type="match status" value="1"/>
</dbReference>
<dbReference type="CDD" id="cd07498">
    <property type="entry name" value="Peptidases_S8_15"/>
    <property type="match status" value="1"/>
</dbReference>
<feature type="domain" description="PKD" evidence="7">
    <location>
        <begin position="406"/>
        <end position="488"/>
    </location>
</feature>
<dbReference type="Pfam" id="PF18911">
    <property type="entry name" value="PKD_4"/>
    <property type="match status" value="2"/>
</dbReference>
<keyword evidence="2 5" id="KW-0645">Protease</keyword>
<comment type="caution">
    <text evidence="9">The sequence shown here is derived from an EMBL/GenBank/DDBJ whole genome shotgun (WGS) entry which is preliminary data.</text>
</comment>
<evidence type="ECO:0000256" key="5">
    <source>
        <dbReference type="PROSITE-ProRule" id="PRU01240"/>
    </source>
</evidence>
<gene>
    <name evidence="9" type="ORF">J3998_06780</name>
</gene>
<dbReference type="CDD" id="cd00146">
    <property type="entry name" value="PKD"/>
    <property type="match status" value="2"/>
</dbReference>
<evidence type="ECO:0000313" key="9">
    <source>
        <dbReference type="EMBL" id="MBO1927279.1"/>
    </source>
</evidence>
<feature type="chain" id="PRO_5045835344" evidence="6">
    <location>
        <begin position="32"/>
        <end position="773"/>
    </location>
</feature>
<comment type="similarity">
    <text evidence="1 5">Belongs to the peptidase S8 family.</text>
</comment>
<evidence type="ECO:0000256" key="1">
    <source>
        <dbReference type="ARBA" id="ARBA00011073"/>
    </source>
</evidence>
<dbReference type="InterPro" id="IPR035986">
    <property type="entry name" value="PKD_dom_sf"/>
</dbReference>
<dbReference type="Gene3D" id="2.60.40.10">
    <property type="entry name" value="Immunoglobulins"/>
    <property type="match status" value="4"/>
</dbReference>
<dbReference type="InterPro" id="IPR023828">
    <property type="entry name" value="Peptidase_S8_Ser-AS"/>
</dbReference>
<dbReference type="InterPro" id="IPR022409">
    <property type="entry name" value="PKD/Chitinase_dom"/>
</dbReference>
<feature type="active site" description="Charge relay system" evidence="5">
    <location>
        <position position="338"/>
    </location>
</feature>
<evidence type="ECO:0000256" key="3">
    <source>
        <dbReference type="ARBA" id="ARBA00022801"/>
    </source>
</evidence>
<dbReference type="Pfam" id="PF00082">
    <property type="entry name" value="Peptidase_S8"/>
    <property type="match status" value="1"/>
</dbReference>
<dbReference type="PROSITE" id="PS50093">
    <property type="entry name" value="PKD"/>
    <property type="match status" value="2"/>
</dbReference>
<dbReference type="InterPro" id="IPR000209">
    <property type="entry name" value="Peptidase_S8/S53_dom"/>
</dbReference>
<protein>
    <submittedName>
        <fullName evidence="9">S8 family serine peptidase</fullName>
    </submittedName>
</protein>
<dbReference type="InterPro" id="IPR036852">
    <property type="entry name" value="Peptidase_S8/S53_dom_sf"/>
</dbReference>
<evidence type="ECO:0000256" key="4">
    <source>
        <dbReference type="ARBA" id="ARBA00022825"/>
    </source>
</evidence>
<dbReference type="SUPFAM" id="SSF49265">
    <property type="entry name" value="Fibronectin type III"/>
    <property type="match status" value="1"/>
</dbReference>
<feature type="domain" description="PKD" evidence="7">
    <location>
        <begin position="492"/>
        <end position="573"/>
    </location>
</feature>
<reference evidence="9 10" key="1">
    <citation type="submission" date="2021-03" db="EMBL/GenBank/DDBJ databases">
        <title>Thiomicrorhabdus sp.nov.,novel sulfur-oxidizing bacteria isolated from coastal sediment.</title>
        <authorList>
            <person name="Liu X."/>
        </authorList>
    </citation>
    <scope>NUCLEOTIDE SEQUENCE [LARGE SCALE GENOMIC DNA]</scope>
    <source>
        <strain evidence="9 10">6S2-11</strain>
    </source>
</reference>
<dbReference type="CDD" id="cd00063">
    <property type="entry name" value="FN3"/>
    <property type="match status" value="2"/>
</dbReference>
<organism evidence="9 10">
    <name type="scientific">Thiomicrorhabdus marina</name>
    <dbReference type="NCBI Taxonomy" id="2818442"/>
    <lineage>
        <taxon>Bacteria</taxon>
        <taxon>Pseudomonadati</taxon>
        <taxon>Pseudomonadota</taxon>
        <taxon>Gammaproteobacteria</taxon>
        <taxon>Thiotrichales</taxon>
        <taxon>Piscirickettsiaceae</taxon>
        <taxon>Thiomicrorhabdus</taxon>
    </lineage>
</organism>
<feature type="active site" description="Charge relay system" evidence="5">
    <location>
        <position position="184"/>
    </location>
</feature>
<evidence type="ECO:0000256" key="2">
    <source>
        <dbReference type="ARBA" id="ARBA00022670"/>
    </source>
</evidence>
<dbReference type="PANTHER" id="PTHR43806">
    <property type="entry name" value="PEPTIDASE S8"/>
    <property type="match status" value="1"/>
</dbReference>
<keyword evidence="10" id="KW-1185">Reference proteome</keyword>